<dbReference type="InterPro" id="IPR037208">
    <property type="entry name" value="Spo0E-like_sf"/>
</dbReference>
<dbReference type="Proteomes" id="UP001652445">
    <property type="component" value="Unassembled WGS sequence"/>
</dbReference>
<evidence type="ECO:0000313" key="2">
    <source>
        <dbReference type="Proteomes" id="UP001652445"/>
    </source>
</evidence>
<sequence length="62" mass="7303">MELTKSRQLQKVRLVLLVAEIEALKNCMVNVYDQTESLHDPLLVQLSVMLDRKLNKFIKYQN</sequence>
<organism evidence="1 2">
    <name type="scientific">Paenibacillus baimaensis</name>
    <dbReference type="NCBI Taxonomy" id="2982185"/>
    <lineage>
        <taxon>Bacteria</taxon>
        <taxon>Bacillati</taxon>
        <taxon>Bacillota</taxon>
        <taxon>Bacilli</taxon>
        <taxon>Bacillales</taxon>
        <taxon>Paenibacillaceae</taxon>
        <taxon>Paenibacillus</taxon>
    </lineage>
</organism>
<gene>
    <name evidence="1" type="ORF">OB236_21025</name>
</gene>
<reference evidence="1 2" key="1">
    <citation type="submission" date="2022-09" db="EMBL/GenBank/DDBJ databases">
        <authorList>
            <person name="Han X.L."/>
            <person name="Wang Q."/>
            <person name="Lu T."/>
        </authorList>
    </citation>
    <scope>NUCLEOTIDE SEQUENCE [LARGE SCALE GENOMIC DNA]</scope>
    <source>
        <strain evidence="1 2">WQ 127069</strain>
    </source>
</reference>
<name>A0ABT2UIX9_9BACL</name>
<accession>A0ABT2UIX9</accession>
<keyword evidence="2" id="KW-1185">Reference proteome</keyword>
<proteinExistence type="predicted"/>
<dbReference type="EMBL" id="JAOQIO010000084">
    <property type="protein sequence ID" value="MCU6794598.1"/>
    <property type="molecule type" value="Genomic_DNA"/>
</dbReference>
<protein>
    <submittedName>
        <fullName evidence="1">Spo0E family sporulation regulatory protein-aspartic acid phosphatase</fullName>
    </submittedName>
</protein>
<dbReference type="InterPro" id="IPR018540">
    <property type="entry name" value="Spo0E-like"/>
</dbReference>
<dbReference type="InterPro" id="IPR036638">
    <property type="entry name" value="HLH_DNA-bd_sf"/>
</dbReference>
<dbReference type="Gene3D" id="4.10.280.10">
    <property type="entry name" value="Helix-loop-helix DNA-binding domain"/>
    <property type="match status" value="1"/>
</dbReference>
<dbReference type="SUPFAM" id="SSF140500">
    <property type="entry name" value="BAS1536-like"/>
    <property type="match status" value="1"/>
</dbReference>
<dbReference type="RefSeq" id="WP_076229029.1">
    <property type="nucleotide sequence ID" value="NZ_JAOQIO010000084.1"/>
</dbReference>
<dbReference type="Pfam" id="PF09388">
    <property type="entry name" value="SpoOE-like"/>
    <property type="match status" value="1"/>
</dbReference>
<evidence type="ECO:0000313" key="1">
    <source>
        <dbReference type="EMBL" id="MCU6794598.1"/>
    </source>
</evidence>
<comment type="caution">
    <text evidence="1">The sequence shown here is derived from an EMBL/GenBank/DDBJ whole genome shotgun (WGS) entry which is preliminary data.</text>
</comment>